<dbReference type="InterPro" id="IPR029045">
    <property type="entry name" value="ClpP/crotonase-like_dom_sf"/>
</dbReference>
<comment type="similarity">
    <text evidence="1">Belongs to the enoyl-CoA hydratase/isomerase family.</text>
</comment>
<dbReference type="PANTHER" id="PTHR43802:SF1">
    <property type="entry name" value="IP11341P-RELATED"/>
    <property type="match status" value="1"/>
</dbReference>
<protein>
    <recommendedName>
        <fullName evidence="3">Enoyl-CoA hydratase</fullName>
    </recommendedName>
</protein>
<accession>X0TSZ1</accession>
<evidence type="ECO:0008006" key="3">
    <source>
        <dbReference type="Google" id="ProtNLM"/>
    </source>
</evidence>
<dbReference type="InterPro" id="IPR001753">
    <property type="entry name" value="Enoyl-CoA_hydra/iso"/>
</dbReference>
<gene>
    <name evidence="2" type="ORF">S01H1_30260</name>
</gene>
<feature type="non-terminal residue" evidence="2">
    <location>
        <position position="1"/>
    </location>
</feature>
<evidence type="ECO:0000313" key="2">
    <source>
        <dbReference type="EMBL" id="GAF96319.1"/>
    </source>
</evidence>
<dbReference type="GO" id="GO:0003824">
    <property type="term" value="F:catalytic activity"/>
    <property type="evidence" value="ECO:0007669"/>
    <property type="project" value="InterPro"/>
</dbReference>
<dbReference type="EMBL" id="BARS01018605">
    <property type="protein sequence ID" value="GAF96319.1"/>
    <property type="molecule type" value="Genomic_DNA"/>
</dbReference>
<name>X0TSZ1_9ZZZZ</name>
<dbReference type="Pfam" id="PF00378">
    <property type="entry name" value="ECH_1"/>
    <property type="match status" value="1"/>
</dbReference>
<dbReference type="SUPFAM" id="SSF52096">
    <property type="entry name" value="ClpP/crotonase"/>
    <property type="match status" value="1"/>
</dbReference>
<reference evidence="2" key="1">
    <citation type="journal article" date="2014" name="Front. Microbiol.">
        <title>High frequency of phylogenetically diverse reductive dehalogenase-homologous genes in deep subseafloor sedimentary metagenomes.</title>
        <authorList>
            <person name="Kawai M."/>
            <person name="Futagami T."/>
            <person name="Toyoda A."/>
            <person name="Takaki Y."/>
            <person name="Nishi S."/>
            <person name="Hori S."/>
            <person name="Arai W."/>
            <person name="Tsubouchi T."/>
            <person name="Morono Y."/>
            <person name="Uchiyama I."/>
            <person name="Ito T."/>
            <person name="Fujiyama A."/>
            <person name="Inagaki F."/>
            <person name="Takami H."/>
        </authorList>
    </citation>
    <scope>NUCLEOTIDE SEQUENCE</scope>
    <source>
        <strain evidence="2">Expedition CK06-06</strain>
    </source>
</reference>
<dbReference type="Gene3D" id="3.90.226.10">
    <property type="entry name" value="2-enoyl-CoA Hydratase, Chain A, domain 1"/>
    <property type="match status" value="1"/>
</dbReference>
<comment type="caution">
    <text evidence="2">The sequence shown here is derived from an EMBL/GenBank/DDBJ whole genome shotgun (WGS) entry which is preliminary data.</text>
</comment>
<evidence type="ECO:0000256" key="1">
    <source>
        <dbReference type="ARBA" id="ARBA00005254"/>
    </source>
</evidence>
<organism evidence="2">
    <name type="scientific">marine sediment metagenome</name>
    <dbReference type="NCBI Taxonomy" id="412755"/>
    <lineage>
        <taxon>unclassified sequences</taxon>
        <taxon>metagenomes</taxon>
        <taxon>ecological metagenomes</taxon>
    </lineage>
</organism>
<sequence length="231" mass="25783">AWKAFRDDDDALVAIFTGAGDKAFSAGWDLNDAAALEKMDSYDQFRVAVHGIDGFCGYTKKFDIFKPIIAAVNGYTYAAGLENCLLADIRIASEKAKFGATERRWNIVAGDGLCVRLPLVIGYSRAMELIITGRVIDAQEAFRIGLVNEVVPHDQLMERTRELALSICKLPQGALRTDKETVVRCVGRTVEERTFIETEGVMSMFARRDKHTEGAKAFLQKRKPEWKDRGI</sequence>
<dbReference type="AlphaFoldDB" id="X0TSZ1"/>
<dbReference type="CDD" id="cd06558">
    <property type="entry name" value="crotonase-like"/>
    <property type="match status" value="1"/>
</dbReference>
<dbReference type="PROSITE" id="PS00166">
    <property type="entry name" value="ENOYL_COA_HYDRATASE"/>
    <property type="match status" value="1"/>
</dbReference>
<proteinExistence type="inferred from homology"/>
<dbReference type="InterPro" id="IPR018376">
    <property type="entry name" value="Enoyl-CoA_hyd/isom_CS"/>
</dbReference>
<dbReference type="PANTHER" id="PTHR43802">
    <property type="entry name" value="ENOYL-COA HYDRATASE"/>
    <property type="match status" value="1"/>
</dbReference>